<name>A0ABN0XZ60_9CAUL</name>
<evidence type="ECO:0000313" key="8">
    <source>
        <dbReference type="Proteomes" id="UP001500791"/>
    </source>
</evidence>
<dbReference type="Gene3D" id="3.30.1490.330">
    <property type="match status" value="1"/>
</dbReference>
<accession>A0ABN0XZ60</accession>
<protein>
    <submittedName>
        <fullName evidence="7">Glutathionylspermidine synthase family protein</fullName>
    </submittedName>
</protein>
<evidence type="ECO:0000313" key="7">
    <source>
        <dbReference type="EMBL" id="GAA0377628.1"/>
    </source>
</evidence>
<dbReference type="SUPFAM" id="SSF56059">
    <property type="entry name" value="Glutathione synthetase ATP-binding domain-like"/>
    <property type="match status" value="1"/>
</dbReference>
<keyword evidence="2" id="KW-0479">Metal-binding</keyword>
<evidence type="ECO:0000256" key="3">
    <source>
        <dbReference type="ARBA" id="ARBA00022741"/>
    </source>
</evidence>
<keyword evidence="1" id="KW-0436">Ligase</keyword>
<sequence length="386" mass="44178">MERLYFTPRPDWDQKAEDVGFSWRHDNGLPYWDETAAYAFSLQEVEDGIEAPTEELHAMCLDLVAEVVASEELMEQVDIPAPLRDYVADTWHQKMPSLYGRFDFAYDGTAPAKLYEYNADTPTSVYETAVFQWLWLEDKIATRELPDHADQFNSLYEKLLARFAALFANGTILHFASDATFTEDRQTVRFLEDIAQQAGMKPRFVALEDIGLDSDGRFLDHEDWFIEAMFKLYPWEQMLRDEWALNLSQSGIRMLEPAWKSILSNKAILPLLWARHPNHPNLLEAYFEDDPARANLGSSYARKPFFSREGANIELLDHGISSGVDDGGYGQGRHILQALHNPPRFHGQHAIIGSWIVGDEAAGMSIREDTGAITRNTSRFLPHFIR</sequence>
<keyword evidence="4" id="KW-0067">ATP-binding</keyword>
<evidence type="ECO:0000256" key="4">
    <source>
        <dbReference type="ARBA" id="ARBA00022840"/>
    </source>
</evidence>
<dbReference type="InterPro" id="IPR005494">
    <property type="entry name" value="GSPS_pre-ATP-grasp-like_dom"/>
</dbReference>
<dbReference type="EMBL" id="BAAAEJ010000001">
    <property type="protein sequence ID" value="GAA0377628.1"/>
    <property type="molecule type" value="Genomic_DNA"/>
</dbReference>
<evidence type="ECO:0000256" key="2">
    <source>
        <dbReference type="ARBA" id="ARBA00022723"/>
    </source>
</evidence>
<feature type="domain" description="Glutathionylspermidine synthase pre-ATP-grasp-like" evidence="6">
    <location>
        <begin position="12"/>
        <end position="385"/>
    </location>
</feature>
<keyword evidence="5" id="KW-0460">Magnesium</keyword>
<dbReference type="Proteomes" id="UP001500791">
    <property type="component" value="Unassembled WGS sequence"/>
</dbReference>
<dbReference type="RefSeq" id="WP_167178960.1">
    <property type="nucleotide sequence ID" value="NZ_BAAAEJ010000001.1"/>
</dbReference>
<proteinExistence type="predicted"/>
<dbReference type="Pfam" id="PF03738">
    <property type="entry name" value="GSP_synth"/>
    <property type="match status" value="1"/>
</dbReference>
<reference evidence="7 8" key="1">
    <citation type="journal article" date="2019" name="Int. J. Syst. Evol. Microbiol.">
        <title>The Global Catalogue of Microorganisms (GCM) 10K type strain sequencing project: providing services to taxonomists for standard genome sequencing and annotation.</title>
        <authorList>
            <consortium name="The Broad Institute Genomics Platform"/>
            <consortium name="The Broad Institute Genome Sequencing Center for Infectious Disease"/>
            <person name="Wu L."/>
            <person name="Ma J."/>
        </authorList>
    </citation>
    <scope>NUCLEOTIDE SEQUENCE [LARGE SCALE GENOMIC DNA]</scope>
    <source>
        <strain evidence="7 8">JCM 13476</strain>
    </source>
</reference>
<comment type="caution">
    <text evidence="7">The sequence shown here is derived from an EMBL/GenBank/DDBJ whole genome shotgun (WGS) entry which is preliminary data.</text>
</comment>
<evidence type="ECO:0000259" key="6">
    <source>
        <dbReference type="Pfam" id="PF03738"/>
    </source>
</evidence>
<keyword evidence="8" id="KW-1185">Reference proteome</keyword>
<organism evidence="7 8">
    <name type="scientific">Brevundimonas terrae</name>
    <dbReference type="NCBI Taxonomy" id="363631"/>
    <lineage>
        <taxon>Bacteria</taxon>
        <taxon>Pseudomonadati</taxon>
        <taxon>Pseudomonadota</taxon>
        <taxon>Alphaproteobacteria</taxon>
        <taxon>Caulobacterales</taxon>
        <taxon>Caulobacteraceae</taxon>
        <taxon>Brevundimonas</taxon>
    </lineage>
</organism>
<evidence type="ECO:0000256" key="5">
    <source>
        <dbReference type="ARBA" id="ARBA00022842"/>
    </source>
</evidence>
<dbReference type="InterPro" id="IPR016185">
    <property type="entry name" value="PreATP-grasp_dom_sf"/>
</dbReference>
<evidence type="ECO:0000256" key="1">
    <source>
        <dbReference type="ARBA" id="ARBA00022598"/>
    </source>
</evidence>
<dbReference type="SUPFAM" id="SSF52440">
    <property type="entry name" value="PreATP-grasp domain"/>
    <property type="match status" value="1"/>
</dbReference>
<keyword evidence="3" id="KW-0547">Nucleotide-binding</keyword>
<gene>
    <name evidence="7" type="ORF">GCM10009093_00950</name>
</gene>